<dbReference type="GO" id="GO:0051028">
    <property type="term" value="P:mRNA transport"/>
    <property type="evidence" value="ECO:0007669"/>
    <property type="project" value="UniProtKB-KW"/>
</dbReference>
<comment type="caution">
    <text evidence="9">The sequence shown here is derived from an EMBL/GenBank/DDBJ whole genome shotgun (WGS) entry which is preliminary data.</text>
</comment>
<comment type="similarity">
    <text evidence="4">Belongs to the NPL4 family.</text>
</comment>
<dbReference type="InterPro" id="IPR016563">
    <property type="entry name" value="Npl4"/>
</dbReference>
<dbReference type="PANTHER" id="PTHR12710:SF0">
    <property type="entry name" value="NUCLEAR PROTEIN LOCALIZATION PROTEIN 4 HOMOLOG"/>
    <property type="match status" value="1"/>
</dbReference>
<dbReference type="AlphaFoldDB" id="A0AAV5QVU2"/>
<dbReference type="GO" id="GO:0031625">
    <property type="term" value="F:ubiquitin protein ligase binding"/>
    <property type="evidence" value="ECO:0007669"/>
    <property type="project" value="TreeGrafter"/>
</dbReference>
<evidence type="ECO:0000313" key="10">
    <source>
        <dbReference type="Proteomes" id="UP001360560"/>
    </source>
</evidence>
<protein>
    <recommendedName>
        <fullName evidence="5">Nuclear protein localization protein 4</fullName>
    </recommendedName>
</protein>
<dbReference type="EMBL" id="BTFZ01000020">
    <property type="protein sequence ID" value="GMM38616.1"/>
    <property type="molecule type" value="Genomic_DNA"/>
</dbReference>
<dbReference type="RefSeq" id="XP_064855611.1">
    <property type="nucleotide sequence ID" value="XM_064999539.1"/>
</dbReference>
<dbReference type="GO" id="GO:0006511">
    <property type="term" value="P:ubiquitin-dependent protein catabolic process"/>
    <property type="evidence" value="ECO:0007669"/>
    <property type="project" value="InterPro"/>
</dbReference>
<evidence type="ECO:0000256" key="2">
    <source>
        <dbReference type="ARBA" id="ARBA00004406"/>
    </source>
</evidence>
<evidence type="ECO:0000256" key="5">
    <source>
        <dbReference type="ARBA" id="ARBA00019709"/>
    </source>
</evidence>
<keyword evidence="6" id="KW-0813">Transport</keyword>
<dbReference type="Proteomes" id="UP001360560">
    <property type="component" value="Unassembled WGS sequence"/>
</dbReference>
<dbReference type="GO" id="GO:0048471">
    <property type="term" value="C:perinuclear region of cytoplasm"/>
    <property type="evidence" value="ECO:0007669"/>
    <property type="project" value="UniProtKB-SubCell"/>
</dbReference>
<evidence type="ECO:0000256" key="7">
    <source>
        <dbReference type="ARBA" id="ARBA00023010"/>
    </source>
</evidence>
<dbReference type="CDD" id="cd08061">
    <property type="entry name" value="MPN_NPL4"/>
    <property type="match status" value="1"/>
</dbReference>
<evidence type="ECO:0000256" key="1">
    <source>
        <dbReference type="ARBA" id="ARBA00004335"/>
    </source>
</evidence>
<accession>A0AAV5QVU2</accession>
<reference evidence="9 10" key="1">
    <citation type="journal article" date="2023" name="Elife">
        <title>Identification of key yeast species and microbe-microbe interactions impacting larval growth of Drosophila in the wild.</title>
        <authorList>
            <person name="Mure A."/>
            <person name="Sugiura Y."/>
            <person name="Maeda R."/>
            <person name="Honda K."/>
            <person name="Sakurai N."/>
            <person name="Takahashi Y."/>
            <person name="Watada M."/>
            <person name="Katoh T."/>
            <person name="Gotoh A."/>
            <person name="Gotoh Y."/>
            <person name="Taniguchi I."/>
            <person name="Nakamura K."/>
            <person name="Hayashi T."/>
            <person name="Katayama T."/>
            <person name="Uemura T."/>
            <person name="Hattori Y."/>
        </authorList>
    </citation>
    <scope>NUCLEOTIDE SEQUENCE [LARGE SCALE GENOMIC DNA]</scope>
    <source>
        <strain evidence="9 10">SC-9</strain>
    </source>
</reference>
<proteinExistence type="inferred from homology"/>
<dbReference type="GO" id="GO:0005789">
    <property type="term" value="C:endoplasmic reticulum membrane"/>
    <property type="evidence" value="ECO:0007669"/>
    <property type="project" value="UniProtKB-SubCell"/>
</dbReference>
<dbReference type="InterPro" id="IPR007717">
    <property type="entry name" value="NPL4_C"/>
</dbReference>
<keyword evidence="6" id="KW-0509">mRNA transport</keyword>
<name>A0AAV5QVU2_9ASCO</name>
<dbReference type="PIRSF" id="PIRSF010052">
    <property type="entry name" value="Polyub_prc_Npl4"/>
    <property type="match status" value="1"/>
</dbReference>
<keyword evidence="7" id="KW-0811">Translocation</keyword>
<organism evidence="9 10">
    <name type="scientific">Saccharomycopsis crataegensis</name>
    <dbReference type="NCBI Taxonomy" id="43959"/>
    <lineage>
        <taxon>Eukaryota</taxon>
        <taxon>Fungi</taxon>
        <taxon>Dikarya</taxon>
        <taxon>Ascomycota</taxon>
        <taxon>Saccharomycotina</taxon>
        <taxon>Saccharomycetes</taxon>
        <taxon>Saccharomycopsidaceae</taxon>
        <taxon>Saccharomycopsis</taxon>
    </lineage>
</organism>
<evidence type="ECO:0000259" key="8">
    <source>
        <dbReference type="PROSITE" id="PS50249"/>
    </source>
</evidence>
<dbReference type="GO" id="GO:0031965">
    <property type="term" value="C:nuclear membrane"/>
    <property type="evidence" value="ECO:0007669"/>
    <property type="project" value="UniProtKB-SubCell"/>
</dbReference>
<dbReference type="Pfam" id="PF05020">
    <property type="entry name" value="zf-NPL4"/>
    <property type="match status" value="1"/>
</dbReference>
<keyword evidence="10" id="KW-1185">Reference proteome</keyword>
<evidence type="ECO:0000256" key="6">
    <source>
        <dbReference type="ARBA" id="ARBA00022816"/>
    </source>
</evidence>
<dbReference type="GO" id="GO:0043130">
    <property type="term" value="F:ubiquitin binding"/>
    <property type="evidence" value="ECO:0007669"/>
    <property type="project" value="TreeGrafter"/>
</dbReference>
<gene>
    <name evidence="9" type="ORF">DASC09_059550</name>
</gene>
<comment type="subcellular location">
    <subcellularLocation>
        <location evidence="3">Cytoplasm</location>
        <location evidence="3">Perinuclear region</location>
    </subcellularLocation>
    <subcellularLocation>
        <location evidence="2">Endoplasmic reticulum membrane</location>
        <topology evidence="2">Peripheral membrane protein</topology>
    </subcellularLocation>
    <subcellularLocation>
        <location evidence="1">Nucleus membrane</location>
        <topology evidence="1">Peripheral membrane protein</topology>
        <orientation evidence="1">Cytoplasmic side</orientation>
    </subcellularLocation>
</comment>
<dbReference type="Pfam" id="PF05021">
    <property type="entry name" value="NPL4"/>
    <property type="match status" value="1"/>
</dbReference>
<dbReference type="PROSITE" id="PS50249">
    <property type="entry name" value="MPN"/>
    <property type="match status" value="1"/>
</dbReference>
<feature type="domain" description="MPN" evidence="8">
    <location>
        <begin position="229"/>
        <end position="366"/>
    </location>
</feature>
<dbReference type="InterPro" id="IPR037518">
    <property type="entry name" value="MPN"/>
</dbReference>
<evidence type="ECO:0000256" key="3">
    <source>
        <dbReference type="ARBA" id="ARBA00004556"/>
    </source>
</evidence>
<dbReference type="InterPro" id="IPR007716">
    <property type="entry name" value="NPL4_Zn-bd_put"/>
</dbReference>
<keyword evidence="7" id="KW-0653">Protein transport</keyword>
<dbReference type="GeneID" id="90076604"/>
<dbReference type="Gene3D" id="3.10.20.90">
    <property type="entry name" value="Phosphatidylinositol 3-kinase Catalytic Subunit, Chain A, domain 1"/>
    <property type="match status" value="1"/>
</dbReference>
<sequence>MILRFRTKDGMFRVNVDANQDFKGAMEELSKSLKNVDLSSAKISDKPNGGGEMVTSLCGQTPSQLNFKHGDMLFITYEDANVVDTTIESGITNPPAHDGAIEPSRVTQLEVDTILDKQQGLIPRKRSSLCRHGDSGMCEYCSPLPPWDQQYLAEHKIKHKSFHAHLNELNQSANKANGSSYIPPLKEPSFEVTKNCVGGHKPWPEGICSKCQPSAITLQPQDFRMVDHVEFADSQVINTFIDSWRSSGTQRLGYLYGKYEEYPLVPLGIKAVVEAIYEPPQKDDNDGITLLPWEDEAKITETAKLCGLSKVGVIFTDLTDSGNGDGSVVCKRHKDSYFLSSLEVLFAAHQQINNPNYTRHSVSGVYSSKFVTCVISGNLEQEIEISSYQVSASAEGLVKADLISGSTHPSMVYINDKTEKRYVPDIFYKFKNQYNIVVKQNAKPAFPDDYLLVTLTHGFPQSPTPKFISPKKFPIENRHHIGEGADLMAINRHLSLQSTTYNDNNMNEFMKLMSDFHLVCYLFSVDILSPAEERLISKIATTHDVNLCFELFESPGWKTLVTIINSQ</sequence>
<evidence type="ECO:0000313" key="9">
    <source>
        <dbReference type="EMBL" id="GMM38616.1"/>
    </source>
</evidence>
<dbReference type="PANTHER" id="PTHR12710">
    <property type="entry name" value="NUCLEAR PROTEIN LOCALIZATION 4"/>
    <property type="match status" value="1"/>
</dbReference>
<dbReference type="GO" id="GO:0015031">
    <property type="term" value="P:protein transport"/>
    <property type="evidence" value="ECO:0007669"/>
    <property type="project" value="UniProtKB-KW"/>
</dbReference>
<evidence type="ECO:0000256" key="4">
    <source>
        <dbReference type="ARBA" id="ARBA00011025"/>
    </source>
</evidence>